<keyword evidence="1" id="KW-0472">Membrane</keyword>
<dbReference type="EMBL" id="SOAG01000005">
    <property type="protein sequence ID" value="TDS64198.1"/>
    <property type="molecule type" value="Genomic_DNA"/>
</dbReference>
<evidence type="ECO:0000256" key="1">
    <source>
        <dbReference type="SAM" id="Phobius"/>
    </source>
</evidence>
<dbReference type="InterPro" id="IPR046548">
    <property type="entry name" value="DUF6804"/>
</dbReference>
<name>A0A4R7F3N5_9FLAO</name>
<dbReference type="Proteomes" id="UP000295215">
    <property type="component" value="Unassembled WGS sequence"/>
</dbReference>
<feature type="transmembrane region" description="Helical" evidence="1">
    <location>
        <begin position="35"/>
        <end position="51"/>
    </location>
</feature>
<accession>A0A4R7F3N5</accession>
<keyword evidence="3" id="KW-1185">Reference proteome</keyword>
<evidence type="ECO:0000313" key="2">
    <source>
        <dbReference type="EMBL" id="TDS64198.1"/>
    </source>
</evidence>
<proteinExistence type="predicted"/>
<dbReference type="Pfam" id="PF20619">
    <property type="entry name" value="DUF6804"/>
    <property type="match status" value="1"/>
</dbReference>
<keyword evidence="1" id="KW-0812">Transmembrane</keyword>
<reference evidence="2 3" key="1">
    <citation type="submission" date="2019-03" db="EMBL/GenBank/DDBJ databases">
        <title>Genomic Encyclopedia of Archaeal and Bacterial Type Strains, Phase II (KMG-II): from individual species to whole genera.</title>
        <authorList>
            <person name="Goeker M."/>
        </authorList>
    </citation>
    <scope>NUCLEOTIDE SEQUENCE [LARGE SCALE GENOMIC DNA]</scope>
    <source>
        <strain evidence="2 3">DSM 28213</strain>
    </source>
</reference>
<keyword evidence="1" id="KW-1133">Transmembrane helix</keyword>
<gene>
    <name evidence="2" type="ORF">C8P70_10547</name>
</gene>
<dbReference type="AlphaFoldDB" id="A0A4R7F3N5"/>
<feature type="transmembrane region" description="Helical" evidence="1">
    <location>
        <begin position="58"/>
        <end position="75"/>
    </location>
</feature>
<comment type="caution">
    <text evidence="2">The sequence shown here is derived from an EMBL/GenBank/DDBJ whole genome shotgun (WGS) entry which is preliminary data.</text>
</comment>
<organism evidence="2 3">
    <name type="scientific">Myroides indicus</name>
    <dbReference type="NCBI Taxonomy" id="1323422"/>
    <lineage>
        <taxon>Bacteria</taxon>
        <taxon>Pseudomonadati</taxon>
        <taxon>Bacteroidota</taxon>
        <taxon>Flavobacteriia</taxon>
        <taxon>Flavobacteriales</taxon>
        <taxon>Flavobacteriaceae</taxon>
        <taxon>Myroides</taxon>
    </lineage>
</organism>
<feature type="transmembrane region" description="Helical" evidence="1">
    <location>
        <begin position="12"/>
        <end position="29"/>
    </location>
</feature>
<feature type="transmembrane region" description="Helical" evidence="1">
    <location>
        <begin position="81"/>
        <end position="101"/>
    </location>
</feature>
<protein>
    <submittedName>
        <fullName evidence="2">Uncharacterized protein</fullName>
    </submittedName>
</protein>
<sequence length="113" mass="12682">MQRIKNIFVMEKGVKIGIIALLLLCLLSLPADFYQLTRFILVALFSIMAYNAHTKASVFELGFYIAMVFLFQPFVEIPLGIMGWKIVHIGVAAILAGSFFIGKKKQKEVSVNQ</sequence>
<evidence type="ECO:0000313" key="3">
    <source>
        <dbReference type="Proteomes" id="UP000295215"/>
    </source>
</evidence>